<dbReference type="RefSeq" id="WP_154406463.1">
    <property type="nucleotide sequence ID" value="NZ_VUNR01000006.1"/>
</dbReference>
<organism evidence="1 2">
    <name type="scientific">Anaerovibrio slackiae</name>
    <dbReference type="NCBI Taxonomy" id="2652309"/>
    <lineage>
        <taxon>Bacteria</taxon>
        <taxon>Bacillati</taxon>
        <taxon>Bacillota</taxon>
        <taxon>Negativicutes</taxon>
        <taxon>Selenomonadales</taxon>
        <taxon>Selenomonadaceae</taxon>
        <taxon>Anaerovibrio</taxon>
    </lineage>
</organism>
<proteinExistence type="predicted"/>
<name>A0A6I2UGI7_9FIRM</name>
<dbReference type="GeneID" id="96778218"/>
<comment type="caution">
    <text evidence="1">The sequence shown here is derived from an EMBL/GenBank/DDBJ whole genome shotgun (WGS) entry which is preliminary data.</text>
</comment>
<evidence type="ECO:0000313" key="1">
    <source>
        <dbReference type="EMBL" id="MSU08301.1"/>
    </source>
</evidence>
<dbReference type="Pfam" id="PF08902">
    <property type="entry name" value="DUF1848"/>
    <property type="match status" value="1"/>
</dbReference>
<sequence length="319" mass="36588">MIVSVSRRTDIPAFYSDWFFNRLQEGFVHGINPFNRKQVSEISLRPEDVDCFVFWTKNPAPMLDRLDLLEEYNYYFQFTITPYGRDAEPGLPDTQELVEVFHRLSAAVGRDRVVWRYDPVFLSEKYTMDFHAAAFRQLAEILHEDTDLCVISFVDLYAKTARNTRPLALLPMEEPEMRQLAAMFGSIAAEYDLTVESCSEKIDLSDCGIRHGQCIDKRRLEKILGGRIDIGKDANQRQECGCVQSVDIGQYNTCRHLCAYCYANFNAKMVEACAALHNPCSTILSGELRGDEKITRRKAEHLKIVKNPAEEKEGQLSLF</sequence>
<dbReference type="Proteomes" id="UP000433181">
    <property type="component" value="Unassembled WGS sequence"/>
</dbReference>
<dbReference type="EMBL" id="VUNR01000006">
    <property type="protein sequence ID" value="MSU08301.1"/>
    <property type="molecule type" value="Genomic_DNA"/>
</dbReference>
<dbReference type="InterPro" id="IPR014998">
    <property type="entry name" value="DUF1848"/>
</dbReference>
<protein>
    <submittedName>
        <fullName evidence="1">DUF1848 domain-containing protein</fullName>
    </submittedName>
</protein>
<reference evidence="1 2" key="1">
    <citation type="submission" date="2019-08" db="EMBL/GenBank/DDBJ databases">
        <title>In-depth cultivation of the pig gut microbiome towards novel bacterial diversity and tailored functional studies.</title>
        <authorList>
            <person name="Wylensek D."/>
            <person name="Hitch T.C.A."/>
            <person name="Clavel T."/>
        </authorList>
    </citation>
    <scope>NUCLEOTIDE SEQUENCE [LARGE SCALE GENOMIC DNA]</scope>
    <source>
        <strain evidence="1 2">WCA-693-APC-5D-A</strain>
    </source>
</reference>
<evidence type="ECO:0000313" key="2">
    <source>
        <dbReference type="Proteomes" id="UP000433181"/>
    </source>
</evidence>
<dbReference type="AlphaFoldDB" id="A0A6I2UGI7"/>
<keyword evidence="2" id="KW-1185">Reference proteome</keyword>
<gene>
    <name evidence="1" type="ORF">FYJ84_04765</name>
</gene>
<accession>A0A6I2UGI7</accession>